<accession>A0ABR0KEF0</accession>
<dbReference type="Proteomes" id="UP001345013">
    <property type="component" value="Unassembled WGS sequence"/>
</dbReference>
<feature type="domain" description="DUF7580" evidence="1">
    <location>
        <begin position="482"/>
        <end position="664"/>
    </location>
</feature>
<dbReference type="PANTHER" id="PTHR35186:SF4">
    <property type="entry name" value="PRION-INHIBITION AND PROPAGATION HELO DOMAIN-CONTAINING PROTEIN"/>
    <property type="match status" value="1"/>
</dbReference>
<dbReference type="Pfam" id="PF24476">
    <property type="entry name" value="DUF7580"/>
    <property type="match status" value="1"/>
</dbReference>
<sequence>MSRHHQTEEHQADSGHHYAAIHLSGNARAIIGNVYGGNNGLLLEAFDLDLEATSSGHNSLQLGQFAIIILGHYAAVKASVEAYRSSNTKIGKCVRQLQVRHTIFQHALCNLLLPYSGVEVAQQMLLNSHHSSWADPGFAVYLQERFHGSMPAMKAALDLIRLDLNAIAQIGQKCGMSRKEILKNNSASPGQQDRASMRDKVNYFVHRDDLQELLKSLKENTDDFRTLLQQCGPRQERLNVSMPSQKSKFTVSRYQKVQEAAESLYHAFGLACTKHTKHQACLRLRADCGDTSQIQFTLLLEETENISRAPSTDDGHAPSLQLTIESQVYGTVATSSGSDDDGDLVSTIKSCGKRVFQPAECDFSTRPPRPAKQKKVVAFAPQSPLFTLPTLGKGTRRPDFPNFCTNSNFCTHVKHVLDQGLTNDRPLGYLHQQGCSKHLIYLKSRTQTISLRPKPDPSQDTGTRFSTLRALCRAEEKGPRISKVELCSLAKQLSIAVLQYRATPWLERSWDSDHVLVNSNSALLLEPSSTRYPNADKDLQCSDSYLGVSIHNPQEGARTPVSDRSRTLIRNWVLFSLGIMLLELAYSRSLRSMQKPQDIDRHNEHNTDYYTADRLQPSVASVMGAEYAELVRKCIQCDFGFGSDLAATKLQEGFYEDVVYKLEDIETRFKSLGI</sequence>
<dbReference type="InterPro" id="IPR056002">
    <property type="entry name" value="DUF7580"/>
</dbReference>
<gene>
    <name evidence="2" type="ORF">LTR24_004037</name>
</gene>
<keyword evidence="3" id="KW-1185">Reference proteome</keyword>
<reference evidence="2 3" key="1">
    <citation type="submission" date="2023-08" db="EMBL/GenBank/DDBJ databases">
        <title>Black Yeasts Isolated from many extreme environments.</title>
        <authorList>
            <person name="Coleine C."/>
            <person name="Stajich J.E."/>
            <person name="Selbmann L."/>
        </authorList>
    </citation>
    <scope>NUCLEOTIDE SEQUENCE [LARGE SCALE GENOMIC DNA]</scope>
    <source>
        <strain evidence="2 3">CCFEE 5885</strain>
    </source>
</reference>
<protein>
    <recommendedName>
        <fullName evidence="1">DUF7580 domain-containing protein</fullName>
    </recommendedName>
</protein>
<organism evidence="2 3">
    <name type="scientific">Lithohypha guttulata</name>
    <dbReference type="NCBI Taxonomy" id="1690604"/>
    <lineage>
        <taxon>Eukaryota</taxon>
        <taxon>Fungi</taxon>
        <taxon>Dikarya</taxon>
        <taxon>Ascomycota</taxon>
        <taxon>Pezizomycotina</taxon>
        <taxon>Eurotiomycetes</taxon>
        <taxon>Chaetothyriomycetidae</taxon>
        <taxon>Chaetothyriales</taxon>
        <taxon>Trichomeriaceae</taxon>
        <taxon>Lithohypha</taxon>
    </lineage>
</organism>
<dbReference type="PANTHER" id="PTHR35186">
    <property type="entry name" value="ANK_REP_REGION DOMAIN-CONTAINING PROTEIN"/>
    <property type="match status" value="1"/>
</dbReference>
<dbReference type="EMBL" id="JAVRRG010000039">
    <property type="protein sequence ID" value="KAK5093842.1"/>
    <property type="molecule type" value="Genomic_DNA"/>
</dbReference>
<proteinExistence type="predicted"/>
<evidence type="ECO:0000313" key="3">
    <source>
        <dbReference type="Proteomes" id="UP001345013"/>
    </source>
</evidence>
<evidence type="ECO:0000259" key="1">
    <source>
        <dbReference type="Pfam" id="PF24476"/>
    </source>
</evidence>
<evidence type="ECO:0000313" key="2">
    <source>
        <dbReference type="EMBL" id="KAK5093842.1"/>
    </source>
</evidence>
<comment type="caution">
    <text evidence="2">The sequence shown here is derived from an EMBL/GenBank/DDBJ whole genome shotgun (WGS) entry which is preliminary data.</text>
</comment>
<name>A0ABR0KEF0_9EURO</name>